<gene>
    <name evidence="1" type="ORF">ERS852380_03301</name>
</gene>
<organism evidence="1 2">
    <name type="scientific">Parabacteroides distasonis</name>
    <dbReference type="NCBI Taxonomy" id="823"/>
    <lineage>
        <taxon>Bacteria</taxon>
        <taxon>Pseudomonadati</taxon>
        <taxon>Bacteroidota</taxon>
        <taxon>Bacteroidia</taxon>
        <taxon>Bacteroidales</taxon>
        <taxon>Tannerellaceae</taxon>
        <taxon>Parabacteroides</taxon>
    </lineage>
</organism>
<proteinExistence type="predicted"/>
<evidence type="ECO:0000313" key="1">
    <source>
        <dbReference type="EMBL" id="CUO85313.1"/>
    </source>
</evidence>
<accession>A0A8D9LCB8</accession>
<dbReference type="Gene3D" id="3.40.50.300">
    <property type="entry name" value="P-loop containing nucleotide triphosphate hydrolases"/>
    <property type="match status" value="1"/>
</dbReference>
<dbReference type="AlphaFoldDB" id="A0A8D9LCB8"/>
<evidence type="ECO:0000313" key="2">
    <source>
        <dbReference type="Proteomes" id="UP000095455"/>
    </source>
</evidence>
<name>A0A8D9LCB8_PARDI</name>
<dbReference type="SUPFAM" id="SSF52540">
    <property type="entry name" value="P-loop containing nucleoside triphosphate hydrolases"/>
    <property type="match status" value="1"/>
</dbReference>
<sequence length="186" mass="21515">MIILIMGATHTGKTRLAQQLLEKYKFPYLSIDHLKMGLIRSGNTSLTPEDDNELQKILWPIVREIIKTAIENNQNLIVEGGYIPFDWSNDFSSQYLSEISYLCLVMSKEYIDLHYTDIQRYESVIEKRLPDTMPSKEELVHENNKYLEQCRKYGLDYTVIDKTYPENITGKLSRAGSKRVSSASPI</sequence>
<reference evidence="1 2" key="1">
    <citation type="submission" date="2015-09" db="EMBL/GenBank/DDBJ databases">
        <authorList>
            <consortium name="Pathogen Informatics"/>
        </authorList>
    </citation>
    <scope>NUCLEOTIDE SEQUENCE [LARGE SCALE GENOMIC DNA]</scope>
    <source>
        <strain evidence="1 2">2789STDY5608822</strain>
    </source>
</reference>
<dbReference type="Proteomes" id="UP000095455">
    <property type="component" value="Unassembled WGS sequence"/>
</dbReference>
<evidence type="ECO:0008006" key="3">
    <source>
        <dbReference type="Google" id="ProtNLM"/>
    </source>
</evidence>
<dbReference type="InterPro" id="IPR027417">
    <property type="entry name" value="P-loop_NTPase"/>
</dbReference>
<dbReference type="RefSeq" id="WP_057317471.1">
    <property type="nucleotide sequence ID" value="NZ_CYYK01000012.1"/>
</dbReference>
<comment type="caution">
    <text evidence="1">The sequence shown here is derived from an EMBL/GenBank/DDBJ whole genome shotgun (WGS) entry which is preliminary data.</text>
</comment>
<dbReference type="EMBL" id="CYYK01000012">
    <property type="protein sequence ID" value="CUO85313.1"/>
    <property type="molecule type" value="Genomic_DNA"/>
</dbReference>
<protein>
    <recommendedName>
        <fullName evidence="3">Adenylate kinase</fullName>
    </recommendedName>
</protein>